<evidence type="ECO:0000313" key="10">
    <source>
        <dbReference type="EMBL" id="BAL54224.1"/>
    </source>
</evidence>
<comment type="similarity">
    <text evidence="2 6">Belongs to the acyl-CoA dehydrogenase family.</text>
</comment>
<evidence type="ECO:0000256" key="1">
    <source>
        <dbReference type="ARBA" id="ARBA00001974"/>
    </source>
</evidence>
<dbReference type="AlphaFoldDB" id="H5SDI8"/>
<dbReference type="Pfam" id="PF02770">
    <property type="entry name" value="Acyl-CoA_dh_M"/>
    <property type="match status" value="1"/>
</dbReference>
<dbReference type="InterPro" id="IPR009100">
    <property type="entry name" value="AcylCoA_DH/oxidase_NM_dom_sf"/>
</dbReference>
<gene>
    <name evidence="10" type="ORF">HGMM_F13G06C07</name>
</gene>
<keyword evidence="4 6" id="KW-0274">FAD</keyword>
<dbReference type="PROSITE" id="PS00073">
    <property type="entry name" value="ACYL_COA_DH_2"/>
    <property type="match status" value="1"/>
</dbReference>
<feature type="domain" description="Acyl-CoA dehydrogenase/oxidase N-terminal" evidence="9">
    <location>
        <begin position="6"/>
        <end position="117"/>
    </location>
</feature>
<proteinExistence type="inferred from homology"/>
<dbReference type="Pfam" id="PF02771">
    <property type="entry name" value="Acyl-CoA_dh_N"/>
    <property type="match status" value="1"/>
</dbReference>
<keyword evidence="5 6" id="KW-0560">Oxidoreductase</keyword>
<protein>
    <submittedName>
        <fullName evidence="10">Acyl-CoA dehydrogenase</fullName>
    </submittedName>
</protein>
<dbReference type="FunFam" id="2.40.110.10:FF:000001">
    <property type="entry name" value="Acyl-CoA dehydrogenase, mitochondrial"/>
    <property type="match status" value="1"/>
</dbReference>
<dbReference type="SUPFAM" id="SSF47203">
    <property type="entry name" value="Acyl-CoA dehydrogenase C-terminal domain-like"/>
    <property type="match status" value="1"/>
</dbReference>
<organism evidence="10">
    <name type="scientific">uncultured Acetothermia bacterium</name>
    <dbReference type="NCBI Taxonomy" id="236499"/>
    <lineage>
        <taxon>Bacteria</taxon>
        <taxon>Candidatus Bipolaricaulota</taxon>
        <taxon>environmental samples</taxon>
    </lineage>
</organism>
<dbReference type="PROSITE" id="PS00072">
    <property type="entry name" value="ACYL_COA_DH_1"/>
    <property type="match status" value="1"/>
</dbReference>
<dbReference type="PANTHER" id="PTHR43884:SF12">
    <property type="entry name" value="ISOVALERYL-COA DEHYDROGENASE, MITOCHONDRIAL-RELATED"/>
    <property type="match status" value="1"/>
</dbReference>
<dbReference type="GO" id="GO:0003995">
    <property type="term" value="F:acyl-CoA dehydrogenase activity"/>
    <property type="evidence" value="ECO:0007669"/>
    <property type="project" value="InterPro"/>
</dbReference>
<dbReference type="Gene3D" id="1.20.140.10">
    <property type="entry name" value="Butyryl-CoA Dehydrogenase, subunit A, domain 3"/>
    <property type="match status" value="1"/>
</dbReference>
<dbReference type="InterPro" id="IPR009075">
    <property type="entry name" value="AcylCo_DH/oxidase_C"/>
</dbReference>
<dbReference type="Gene3D" id="1.10.540.10">
    <property type="entry name" value="Acyl-CoA dehydrogenase/oxidase, N-terminal domain"/>
    <property type="match status" value="1"/>
</dbReference>
<dbReference type="Gene3D" id="2.40.110.10">
    <property type="entry name" value="Butyryl-CoA Dehydrogenase, subunit A, domain 2"/>
    <property type="match status" value="1"/>
</dbReference>
<feature type="domain" description="Acyl-CoA oxidase/dehydrogenase middle" evidence="8">
    <location>
        <begin position="122"/>
        <end position="218"/>
    </location>
</feature>
<dbReference type="InterPro" id="IPR037069">
    <property type="entry name" value="AcylCoA_DH/ox_N_sf"/>
</dbReference>
<name>H5SDI8_9BACT</name>
<keyword evidence="3 6" id="KW-0285">Flavoprotein</keyword>
<dbReference type="EMBL" id="AP011682">
    <property type="protein sequence ID" value="BAL54224.1"/>
    <property type="molecule type" value="Genomic_DNA"/>
</dbReference>
<dbReference type="InterPro" id="IPR013786">
    <property type="entry name" value="AcylCoA_DH/ox_N"/>
</dbReference>
<dbReference type="InterPro" id="IPR036250">
    <property type="entry name" value="AcylCo_DH-like_C"/>
</dbReference>
<evidence type="ECO:0000256" key="4">
    <source>
        <dbReference type="ARBA" id="ARBA00022827"/>
    </source>
</evidence>
<dbReference type="FunFam" id="1.20.140.10:FF:000004">
    <property type="entry name" value="Acyl-CoA dehydrogenase FadE25"/>
    <property type="match status" value="1"/>
</dbReference>
<dbReference type="InterPro" id="IPR046373">
    <property type="entry name" value="Acyl-CoA_Oxase/DH_mid-dom_sf"/>
</dbReference>
<reference evidence="10" key="2">
    <citation type="journal article" date="2012" name="PLoS ONE">
        <title>A Deeply Branching Thermophilic Bacterium with an Ancient Acetyl-CoA Pathway Dominates a Subsurface Ecosystem.</title>
        <authorList>
            <person name="Takami H."/>
            <person name="Noguchi H."/>
            <person name="Takaki Y."/>
            <person name="Uchiyama I."/>
            <person name="Toyoda A."/>
            <person name="Nishi S."/>
            <person name="Chee G.-J."/>
            <person name="Arai W."/>
            <person name="Nunoura T."/>
            <person name="Itoh T."/>
            <person name="Hattori M."/>
            <person name="Takai K."/>
        </authorList>
    </citation>
    <scope>NUCLEOTIDE SEQUENCE</scope>
</reference>
<dbReference type="InterPro" id="IPR006091">
    <property type="entry name" value="Acyl-CoA_Oxase/DH_mid-dom"/>
</dbReference>
<dbReference type="InterPro" id="IPR006089">
    <property type="entry name" value="Acyl-CoA_DH_CS"/>
</dbReference>
<sequence length="384" mass="42436">MDFELSEEHKLIRKTARKFAEEVIRPAAKHYDETCEYPYEIVEEAKKLDLIAPAIPEKYGGAGLDFLAAAIVIEELVRGDPGIALAITARIFGSDMILEFGTEEQKQKYLVPVAKGDWVCGAAITEPEAGSDVASLKTRAEKKGNKYILNGTKMFITNGSIANFLIVFARTNTNPPERHGGITAFIVERDRPGFKATPIHNKMGIRASDLAEITLENVEVPEENIVGQVDMAFYHLMTFFSRGRTAVAAQGVGIAQGAFDEALKYSQERVQFGKPICEFQAIQFKLAEMATAIETARLLTYQAAWEISKGGNPAKIASMAKWYAGKVAREVANEALQIHGGYGFIKEYDVERFYRDAKIIELYEGTSEIQKLIIARALLGKIPG</sequence>
<evidence type="ECO:0000259" key="9">
    <source>
        <dbReference type="Pfam" id="PF02771"/>
    </source>
</evidence>
<reference evidence="10" key="1">
    <citation type="journal article" date="2005" name="Environ. Microbiol.">
        <title>Genetic and functional properties of uncultivated thermophilic crenarchaeotes from a subsurface gold mine as revealed by analysis of genome fragments.</title>
        <authorList>
            <person name="Nunoura T."/>
            <person name="Hirayama H."/>
            <person name="Takami H."/>
            <person name="Oida H."/>
            <person name="Nishi S."/>
            <person name="Shimamura S."/>
            <person name="Suzuki Y."/>
            <person name="Inagaki F."/>
            <person name="Takai K."/>
            <person name="Nealson K.H."/>
            <person name="Horikoshi K."/>
        </authorList>
    </citation>
    <scope>NUCLEOTIDE SEQUENCE</scope>
</reference>
<evidence type="ECO:0000256" key="5">
    <source>
        <dbReference type="ARBA" id="ARBA00023002"/>
    </source>
</evidence>
<evidence type="ECO:0000256" key="3">
    <source>
        <dbReference type="ARBA" id="ARBA00022630"/>
    </source>
</evidence>
<evidence type="ECO:0000256" key="2">
    <source>
        <dbReference type="ARBA" id="ARBA00009347"/>
    </source>
</evidence>
<dbReference type="GO" id="GO:0050660">
    <property type="term" value="F:flavin adenine dinucleotide binding"/>
    <property type="evidence" value="ECO:0007669"/>
    <property type="project" value="InterPro"/>
</dbReference>
<evidence type="ECO:0000259" key="8">
    <source>
        <dbReference type="Pfam" id="PF02770"/>
    </source>
</evidence>
<dbReference type="PIRSF" id="PIRSF016578">
    <property type="entry name" value="HsaA"/>
    <property type="match status" value="1"/>
</dbReference>
<evidence type="ECO:0000259" key="7">
    <source>
        <dbReference type="Pfam" id="PF00441"/>
    </source>
</evidence>
<feature type="domain" description="Acyl-CoA dehydrogenase/oxidase C-terminal" evidence="7">
    <location>
        <begin position="234"/>
        <end position="379"/>
    </location>
</feature>
<dbReference type="Pfam" id="PF00441">
    <property type="entry name" value="Acyl-CoA_dh_1"/>
    <property type="match status" value="1"/>
</dbReference>
<dbReference type="SUPFAM" id="SSF56645">
    <property type="entry name" value="Acyl-CoA dehydrogenase NM domain-like"/>
    <property type="match status" value="1"/>
</dbReference>
<dbReference type="FunFam" id="1.10.540.10:FF:000002">
    <property type="entry name" value="Acyl-CoA dehydrogenase FadE19"/>
    <property type="match status" value="1"/>
</dbReference>
<dbReference type="PANTHER" id="PTHR43884">
    <property type="entry name" value="ACYL-COA DEHYDROGENASE"/>
    <property type="match status" value="1"/>
</dbReference>
<accession>H5SDI8</accession>
<comment type="cofactor">
    <cofactor evidence="1 6">
        <name>FAD</name>
        <dbReference type="ChEBI" id="CHEBI:57692"/>
    </cofactor>
</comment>
<evidence type="ECO:0000256" key="6">
    <source>
        <dbReference type="RuleBase" id="RU362125"/>
    </source>
</evidence>